<evidence type="ECO:0000313" key="6">
    <source>
        <dbReference type="Proteomes" id="UP001171751"/>
    </source>
</evidence>
<dbReference type="SMART" id="SM00382">
    <property type="entry name" value="AAA"/>
    <property type="match status" value="1"/>
</dbReference>
<dbReference type="InterPro" id="IPR050153">
    <property type="entry name" value="Metal_Ion_Import_ABC"/>
</dbReference>
<dbReference type="Proteomes" id="UP001171751">
    <property type="component" value="Unassembled WGS sequence"/>
</dbReference>
<keyword evidence="1" id="KW-0813">Transport</keyword>
<dbReference type="InterPro" id="IPR003593">
    <property type="entry name" value="AAA+_ATPase"/>
</dbReference>
<dbReference type="EMBL" id="JAUNQW010000006">
    <property type="protein sequence ID" value="MDO5457169.1"/>
    <property type="molecule type" value="Genomic_DNA"/>
</dbReference>
<dbReference type="Pfam" id="PF00005">
    <property type="entry name" value="ABC_tran"/>
    <property type="match status" value="1"/>
</dbReference>
<protein>
    <submittedName>
        <fullName evidence="5">Metal ABC transporter ATP-binding protein</fullName>
    </submittedName>
</protein>
<dbReference type="InterPro" id="IPR017871">
    <property type="entry name" value="ABC_transporter-like_CS"/>
</dbReference>
<gene>
    <name evidence="5" type="ORF">Q4F26_02380</name>
</gene>
<name>A0AA43ZRW3_9LACT</name>
<dbReference type="GO" id="GO:0005524">
    <property type="term" value="F:ATP binding"/>
    <property type="evidence" value="ECO:0007669"/>
    <property type="project" value="UniProtKB-KW"/>
</dbReference>
<dbReference type="GO" id="GO:0016887">
    <property type="term" value="F:ATP hydrolysis activity"/>
    <property type="evidence" value="ECO:0007669"/>
    <property type="project" value="InterPro"/>
</dbReference>
<dbReference type="AlphaFoldDB" id="A0AA43ZRW3"/>
<proteinExistence type="predicted"/>
<dbReference type="InterPro" id="IPR027417">
    <property type="entry name" value="P-loop_NTPase"/>
</dbReference>
<evidence type="ECO:0000256" key="1">
    <source>
        <dbReference type="ARBA" id="ARBA00022448"/>
    </source>
</evidence>
<accession>A0AA43ZRW3</accession>
<evidence type="ECO:0000313" key="5">
    <source>
        <dbReference type="EMBL" id="MDO5457169.1"/>
    </source>
</evidence>
<dbReference type="PANTHER" id="PTHR42734:SF4">
    <property type="entry name" value="HIGH-AFFINITY ZINC UPTAKE SYSTEM ATP-BINDING PROTEIN ZNUC"/>
    <property type="match status" value="1"/>
</dbReference>
<dbReference type="PROSITE" id="PS50893">
    <property type="entry name" value="ABC_TRANSPORTER_2"/>
    <property type="match status" value="1"/>
</dbReference>
<evidence type="ECO:0000256" key="3">
    <source>
        <dbReference type="ARBA" id="ARBA00022840"/>
    </source>
</evidence>
<dbReference type="InterPro" id="IPR003439">
    <property type="entry name" value="ABC_transporter-like_ATP-bd"/>
</dbReference>
<keyword evidence="3 5" id="KW-0067">ATP-binding</keyword>
<feature type="domain" description="ABC transporter" evidence="4">
    <location>
        <begin position="4"/>
        <end position="224"/>
    </location>
</feature>
<keyword evidence="2" id="KW-0547">Nucleotide-binding</keyword>
<dbReference type="SUPFAM" id="SSF52540">
    <property type="entry name" value="P-loop containing nucleoside triphosphate hydrolases"/>
    <property type="match status" value="1"/>
</dbReference>
<reference evidence="5" key="1">
    <citation type="submission" date="2023-07" db="EMBL/GenBank/DDBJ databases">
        <title>Between Cages and Wild: Unraveling the Impact of Captivity on Animal Microbiomes and Antimicrobial Resistance.</title>
        <authorList>
            <person name="Schmartz G.P."/>
            <person name="Rehner J."/>
            <person name="Schuff M.J."/>
            <person name="Becker S.L."/>
            <person name="Kravczyk M."/>
            <person name="Gurevich A."/>
            <person name="Francke R."/>
            <person name="Mueller R."/>
            <person name="Keller V."/>
            <person name="Keller A."/>
        </authorList>
    </citation>
    <scope>NUCLEOTIDE SEQUENCE</scope>
    <source>
        <strain evidence="5">S39M_St_73</strain>
    </source>
</reference>
<dbReference type="Gene3D" id="3.40.50.300">
    <property type="entry name" value="P-loop containing nucleotide triphosphate hydrolases"/>
    <property type="match status" value="1"/>
</dbReference>
<dbReference type="PANTHER" id="PTHR42734">
    <property type="entry name" value="METAL TRANSPORT SYSTEM ATP-BINDING PROTEIN TM_0124-RELATED"/>
    <property type="match status" value="1"/>
</dbReference>
<evidence type="ECO:0000256" key="2">
    <source>
        <dbReference type="ARBA" id="ARBA00022741"/>
    </source>
</evidence>
<organism evidence="5 6">
    <name type="scientific">Atopococcus tabaci</name>
    <dbReference type="NCBI Taxonomy" id="269774"/>
    <lineage>
        <taxon>Bacteria</taxon>
        <taxon>Bacillati</taxon>
        <taxon>Bacillota</taxon>
        <taxon>Bacilli</taxon>
        <taxon>Lactobacillales</taxon>
        <taxon>Carnobacteriaceae</taxon>
        <taxon>Atopococcus</taxon>
    </lineage>
</organism>
<keyword evidence="6" id="KW-1185">Reference proteome</keyword>
<comment type="caution">
    <text evidence="5">The sequence shown here is derived from an EMBL/GenBank/DDBJ whole genome shotgun (WGS) entry which is preliminary data.</text>
</comment>
<dbReference type="PROSITE" id="PS00211">
    <property type="entry name" value="ABC_TRANSPORTER_1"/>
    <property type="match status" value="1"/>
</dbReference>
<evidence type="ECO:0000259" key="4">
    <source>
        <dbReference type="PROSITE" id="PS50893"/>
    </source>
</evidence>
<sequence>MPYIEVEGLTFKYDREPVLDDVNMIVDAGEFVMLTGENGAAKSTLIRNILGILEPNQGTVRLAKKTKEGSSLLIGYIPQIVSQFNAGFPSTVSELTQSGTYPRGKWFKPVDDEDRGKVDWALNLVGMTEYRDTAIGELSGGQKQRLSIARVLAMDPDLYILDEPTTGMDHESRHILYDFLKKETSLSNKSVLMVTHEQDELQMVADRHLKLVRKAGTQWRCFTMIS</sequence>